<keyword evidence="2" id="KW-1185">Reference proteome</keyword>
<proteinExistence type="predicted"/>
<dbReference type="AlphaFoldDB" id="A0A368XND8"/>
<protein>
    <submittedName>
        <fullName evidence="1">Uncharacterized protein</fullName>
    </submittedName>
</protein>
<accession>A0A368XND8</accession>
<reference evidence="1 2" key="1">
    <citation type="submission" date="2018-07" db="EMBL/GenBank/DDBJ databases">
        <title>Genomic Encyclopedia of Type Strains, Phase IV (KMG-IV): sequencing the most valuable type-strain genomes for metagenomic binning, comparative biology and taxonomic classification.</title>
        <authorList>
            <person name="Goeker M."/>
        </authorList>
    </citation>
    <scope>NUCLEOTIDE SEQUENCE [LARGE SCALE GENOMIC DNA]</scope>
    <source>
        <strain evidence="1 2">DSM 21634</strain>
    </source>
</reference>
<name>A0A368XND8_9BURK</name>
<sequence length="96" mass="10099">MHAITQIHYQGGHVACVLLHDVREAEGGFALGEGRDTPAAVVATLLNSGAYIRVAVATAAGGFAARGFVTRSWRGELIALPLVACEHTRLDALPTY</sequence>
<evidence type="ECO:0000313" key="2">
    <source>
        <dbReference type="Proteomes" id="UP000252884"/>
    </source>
</evidence>
<dbReference type="EMBL" id="QPJK01000006">
    <property type="protein sequence ID" value="RCW69483.1"/>
    <property type="molecule type" value="Genomic_DNA"/>
</dbReference>
<comment type="caution">
    <text evidence="1">The sequence shown here is derived from an EMBL/GenBank/DDBJ whole genome shotgun (WGS) entry which is preliminary data.</text>
</comment>
<dbReference type="RefSeq" id="WP_147282925.1">
    <property type="nucleotide sequence ID" value="NZ_QPJK01000006.1"/>
</dbReference>
<gene>
    <name evidence="1" type="ORF">DES41_106357</name>
</gene>
<dbReference type="Proteomes" id="UP000252884">
    <property type="component" value="Unassembled WGS sequence"/>
</dbReference>
<organism evidence="1 2">
    <name type="scientific">Pseudorhodoferax soli</name>
    <dbReference type="NCBI Taxonomy" id="545864"/>
    <lineage>
        <taxon>Bacteria</taxon>
        <taxon>Pseudomonadati</taxon>
        <taxon>Pseudomonadota</taxon>
        <taxon>Betaproteobacteria</taxon>
        <taxon>Burkholderiales</taxon>
        <taxon>Comamonadaceae</taxon>
    </lineage>
</organism>
<evidence type="ECO:0000313" key="1">
    <source>
        <dbReference type="EMBL" id="RCW69483.1"/>
    </source>
</evidence>